<evidence type="ECO:0000259" key="2">
    <source>
        <dbReference type="PROSITE" id="PS50174"/>
    </source>
</evidence>
<feature type="region of interest" description="Disordered" evidence="1">
    <location>
        <begin position="1"/>
        <end position="198"/>
    </location>
</feature>
<dbReference type="AlphaFoldDB" id="A0A511KA28"/>
<sequence>MSLSDSDVDFDDPRFLVDTPSTSSAPLSYQERRKRKLIESEEKGRTKSRKQLEEETRETGLGTNLIERAKEDEERGGASKAFRMMSKMGFKPGEALGRKSDSGTSTPDEAASGGGGIGSRGTRGGLGFTKAAFAPVGAGTGSSAEGSPAPSATEARTEPIKFEMRTGRTGLGVPQPKRFLPYLSAPPSSSSASTSAQDAHYASLPLPDLEGYLSRLRSSMDDRRAFGLLRSARRTCEELDRRAGIEDSPMWRDPDEVEREEQRRNRRRLFERVDKEVESDEEDAKKGESLFGAKEDEPPKGKTGRGDLAYETGVSATVVETEEEEAESAAKQQVPAGERTALDVEEEAEWFSYDVRTRLALTLTYLRNKYNYCLWCGCQYNDRADLDANCPGEAEEDH</sequence>
<feature type="compositionally biased region" description="Basic and acidic residues" evidence="1">
    <location>
        <begin position="37"/>
        <end position="58"/>
    </location>
</feature>
<evidence type="ECO:0000256" key="1">
    <source>
        <dbReference type="SAM" id="MobiDB-lite"/>
    </source>
</evidence>
<dbReference type="InterPro" id="IPR025239">
    <property type="entry name" value="DUF4187"/>
</dbReference>
<feature type="compositionally biased region" description="Gly residues" evidence="1">
    <location>
        <begin position="112"/>
        <end position="127"/>
    </location>
</feature>
<reference evidence="3 4" key="1">
    <citation type="submission" date="2019-07" db="EMBL/GenBank/DDBJ databases">
        <title>Rhodotorula toruloides NBRC10032 genome sequencing.</title>
        <authorList>
            <person name="Shida Y."/>
            <person name="Takaku H."/>
            <person name="Ogasawara W."/>
            <person name="Mori K."/>
        </authorList>
    </citation>
    <scope>NUCLEOTIDE SEQUENCE [LARGE SCALE GENOMIC DNA]</scope>
    <source>
        <strain evidence="3 4">NBRC10032</strain>
    </source>
</reference>
<dbReference type="GO" id="GO:0003676">
    <property type="term" value="F:nucleic acid binding"/>
    <property type="evidence" value="ECO:0007669"/>
    <property type="project" value="InterPro"/>
</dbReference>
<dbReference type="OrthoDB" id="786951at2759"/>
<name>A0A511KA28_RHOTO</name>
<accession>A0A511KA28</accession>
<evidence type="ECO:0000313" key="3">
    <source>
        <dbReference type="EMBL" id="GEM07201.1"/>
    </source>
</evidence>
<feature type="compositionally biased region" description="Low complexity" evidence="1">
    <location>
        <begin position="185"/>
        <end position="196"/>
    </location>
</feature>
<feature type="domain" description="G-patch" evidence="2">
    <location>
        <begin position="77"/>
        <end position="131"/>
    </location>
</feature>
<proteinExistence type="predicted"/>
<dbReference type="PANTHER" id="PTHR21032:SF0">
    <property type="entry name" value="G PATCH DOMAIN-CONTAINING PROTEIN 11"/>
    <property type="match status" value="1"/>
</dbReference>
<feature type="compositionally biased region" description="Acidic residues" evidence="1">
    <location>
        <begin position="1"/>
        <end position="10"/>
    </location>
</feature>
<feature type="compositionally biased region" description="Basic and acidic residues" evidence="1">
    <location>
        <begin position="67"/>
        <end position="77"/>
    </location>
</feature>
<organism evidence="3 4">
    <name type="scientific">Rhodotorula toruloides</name>
    <name type="common">Yeast</name>
    <name type="synonym">Rhodosporidium toruloides</name>
    <dbReference type="NCBI Taxonomy" id="5286"/>
    <lineage>
        <taxon>Eukaryota</taxon>
        <taxon>Fungi</taxon>
        <taxon>Dikarya</taxon>
        <taxon>Basidiomycota</taxon>
        <taxon>Pucciniomycotina</taxon>
        <taxon>Microbotryomycetes</taxon>
        <taxon>Sporidiobolales</taxon>
        <taxon>Sporidiobolaceae</taxon>
        <taxon>Rhodotorula</taxon>
    </lineage>
</organism>
<feature type="compositionally biased region" description="Low complexity" evidence="1">
    <location>
        <begin position="141"/>
        <end position="154"/>
    </location>
</feature>
<feature type="compositionally biased region" description="Basic and acidic residues" evidence="1">
    <location>
        <begin position="283"/>
        <end position="300"/>
    </location>
</feature>
<dbReference type="Pfam" id="PF13821">
    <property type="entry name" value="DUF4187"/>
    <property type="match status" value="1"/>
</dbReference>
<dbReference type="SMART" id="SM01173">
    <property type="entry name" value="DUF4187"/>
    <property type="match status" value="1"/>
</dbReference>
<dbReference type="InterPro" id="IPR000467">
    <property type="entry name" value="G_patch_dom"/>
</dbReference>
<dbReference type="PROSITE" id="PS50174">
    <property type="entry name" value="G_PATCH"/>
    <property type="match status" value="1"/>
</dbReference>
<dbReference type="GO" id="GO:0000776">
    <property type="term" value="C:kinetochore"/>
    <property type="evidence" value="ECO:0007669"/>
    <property type="project" value="TreeGrafter"/>
</dbReference>
<protein>
    <submittedName>
        <fullName evidence="3">Coiled-coil domain-containing protein 75-like protein</fullName>
    </submittedName>
</protein>
<feature type="compositionally biased region" description="Basic and acidic residues" evidence="1">
    <location>
        <begin position="241"/>
        <end position="276"/>
    </location>
</feature>
<feature type="region of interest" description="Disordered" evidence="1">
    <location>
        <begin position="241"/>
        <end position="308"/>
    </location>
</feature>
<dbReference type="Pfam" id="PF01585">
    <property type="entry name" value="G-patch"/>
    <property type="match status" value="1"/>
</dbReference>
<evidence type="ECO:0000313" key="4">
    <source>
        <dbReference type="Proteomes" id="UP000321518"/>
    </source>
</evidence>
<feature type="compositionally biased region" description="Basic and acidic residues" evidence="1">
    <location>
        <begin position="155"/>
        <end position="166"/>
    </location>
</feature>
<dbReference type="EMBL" id="BJWK01000002">
    <property type="protein sequence ID" value="GEM07201.1"/>
    <property type="molecule type" value="Genomic_DNA"/>
</dbReference>
<dbReference type="Proteomes" id="UP000321518">
    <property type="component" value="Unassembled WGS sequence"/>
</dbReference>
<dbReference type="PANTHER" id="PTHR21032">
    <property type="entry name" value="G PATCH DOMAIN-CONTAINING PROTEIN 11"/>
    <property type="match status" value="1"/>
</dbReference>
<comment type="caution">
    <text evidence="3">The sequence shown here is derived from an EMBL/GenBank/DDBJ whole genome shotgun (WGS) entry which is preliminary data.</text>
</comment>
<gene>
    <name evidence="3" type="ORF">Rt10032_c02g1218</name>
</gene>
<dbReference type="InterPro" id="IPR039249">
    <property type="entry name" value="GPATCH11"/>
</dbReference>